<dbReference type="EMBL" id="AJWY01011709">
    <property type="protein sequence ID" value="EKC52005.1"/>
    <property type="molecule type" value="Genomic_DNA"/>
</dbReference>
<accession>K1SEF5</accession>
<sequence>MISRGTGRSVVAAAAYASCSKIYNDYDGMMHDYT</sequence>
<protein>
    <submittedName>
        <fullName evidence="1">Uncharacterized protein</fullName>
    </submittedName>
</protein>
<organism evidence="1">
    <name type="scientific">human gut metagenome</name>
    <dbReference type="NCBI Taxonomy" id="408170"/>
    <lineage>
        <taxon>unclassified sequences</taxon>
        <taxon>metagenomes</taxon>
        <taxon>organismal metagenomes</taxon>
    </lineage>
</organism>
<comment type="caution">
    <text evidence="1">The sequence shown here is derived from an EMBL/GenBank/DDBJ whole genome shotgun (WGS) entry which is preliminary data.</text>
</comment>
<gene>
    <name evidence="1" type="ORF">LEA_17108</name>
</gene>
<evidence type="ECO:0000313" key="1">
    <source>
        <dbReference type="EMBL" id="EKC52005.1"/>
    </source>
</evidence>
<dbReference type="AlphaFoldDB" id="K1SEF5"/>
<feature type="non-terminal residue" evidence="1">
    <location>
        <position position="34"/>
    </location>
</feature>
<name>K1SEF5_9ZZZZ</name>
<dbReference type="Gene3D" id="3.30.930.30">
    <property type="match status" value="1"/>
</dbReference>
<proteinExistence type="predicted"/>
<reference evidence="1" key="1">
    <citation type="journal article" date="2013" name="Environ. Microbiol.">
        <title>Microbiota from the distal guts of lean and obese adolescents exhibit partial functional redundancy besides clear differences in community structure.</title>
        <authorList>
            <person name="Ferrer M."/>
            <person name="Ruiz A."/>
            <person name="Lanza F."/>
            <person name="Haange S.B."/>
            <person name="Oberbach A."/>
            <person name="Till H."/>
            <person name="Bargiela R."/>
            <person name="Campoy C."/>
            <person name="Segura M.T."/>
            <person name="Richter M."/>
            <person name="von Bergen M."/>
            <person name="Seifert J."/>
            <person name="Suarez A."/>
        </authorList>
    </citation>
    <scope>NUCLEOTIDE SEQUENCE</scope>
</reference>